<dbReference type="EMBL" id="SJDL01000045">
    <property type="protein sequence ID" value="TBW48873.1"/>
    <property type="molecule type" value="Genomic_DNA"/>
</dbReference>
<protein>
    <recommendedName>
        <fullName evidence="3">Tetratricopeptide repeat protein</fullName>
    </recommendedName>
</protein>
<keyword evidence="2" id="KW-1185">Reference proteome</keyword>
<evidence type="ECO:0000313" key="1">
    <source>
        <dbReference type="EMBL" id="TBW48873.1"/>
    </source>
</evidence>
<comment type="caution">
    <text evidence="1">The sequence shown here is derived from an EMBL/GenBank/DDBJ whole genome shotgun (WGS) entry which is preliminary data.</text>
</comment>
<dbReference type="Proteomes" id="UP000313645">
    <property type="component" value="Unassembled WGS sequence"/>
</dbReference>
<proteinExistence type="predicted"/>
<gene>
    <name evidence="1" type="ORF">EZI54_20640</name>
</gene>
<accession>A0ABY1ZES4</accession>
<organism evidence="1 2">
    <name type="scientific">Marinobacter halodurans</name>
    <dbReference type="NCBI Taxonomy" id="2528979"/>
    <lineage>
        <taxon>Bacteria</taxon>
        <taxon>Pseudomonadati</taxon>
        <taxon>Pseudomonadota</taxon>
        <taxon>Gammaproteobacteria</taxon>
        <taxon>Pseudomonadales</taxon>
        <taxon>Marinobacteraceae</taxon>
        <taxon>Marinobacter</taxon>
    </lineage>
</organism>
<name>A0ABY1ZES4_9GAMM</name>
<reference evidence="1 2" key="1">
    <citation type="submission" date="2019-02" db="EMBL/GenBank/DDBJ databases">
        <title>Marinobacter halodurans sp. nov., a marine bacterium isolated from sea tidal flat.</title>
        <authorList>
            <person name="Yoo Y."/>
            <person name="Lee D.W."/>
            <person name="Kim B.S."/>
            <person name="Kim J.-J."/>
        </authorList>
    </citation>
    <scope>NUCLEOTIDE SEQUENCE [LARGE SCALE GENOMIC DNA]</scope>
    <source>
        <strain evidence="1 2">YJ-S3-2</strain>
    </source>
</reference>
<sequence length="481" mass="52690">MAALALIGLLSGCSVFQQRDEMARFNSAYDRGNYGLAASVMAVSDKGDSESKHVLQYLHRGEALRLEGDYQQSIDAFDRAEAGMKYLDTEGFASTASENVMSVLVNESTRDYRALMSEAILVNTYKALSFLALGNDDYARVEFNRADDRTRRAVDFFSEEIAEQKRALQNDPVNARTVQRSIDSGSMRSVIQSNYGNPSAWSVYPDYIVPASTYLYGLYFLANDGSDVQRAVTSLQRVSDMAPGNATVKADADLAEGLASGKLSRQDQPDRVWVVYENGLGPVLEEVRFDVPLFYSYHGEPQVILTGIALPRYRDRTAVSGHLSANAQATTADFAQMGKVIRTEMQERFPSILTRAISAAVVKGLIQHKASESFGVAGQLGSIIYTLATTQADLRGWQAMPDHWEVARLERPADGRVELTDTLRGDLGTVNVPDQPYTLIYVKRPTAEGPATVMLLDLQGKRPGECLQMTGGGTPARPCAS</sequence>
<evidence type="ECO:0008006" key="3">
    <source>
        <dbReference type="Google" id="ProtNLM"/>
    </source>
</evidence>
<evidence type="ECO:0000313" key="2">
    <source>
        <dbReference type="Proteomes" id="UP000313645"/>
    </source>
</evidence>